<dbReference type="InterPro" id="IPR002913">
    <property type="entry name" value="START_lipid-bd_dom"/>
</dbReference>
<dbReference type="InterPro" id="IPR000198">
    <property type="entry name" value="RhoGAP_dom"/>
</dbReference>
<evidence type="ECO:0000259" key="4">
    <source>
        <dbReference type="PROSITE" id="PS50238"/>
    </source>
</evidence>
<dbReference type="PANTHER" id="PTHR12659:SF7">
    <property type="entry name" value="CROSSVEINLESS C, ISOFORM C"/>
    <property type="match status" value="1"/>
</dbReference>
<evidence type="ECO:0000313" key="5">
    <source>
        <dbReference type="EMBL" id="KAL3074271.1"/>
    </source>
</evidence>
<name>A0ABD2I4R9_HETSC</name>
<feature type="domain" description="Rho-GAP" evidence="4">
    <location>
        <begin position="366"/>
        <end position="584"/>
    </location>
</feature>
<reference evidence="5 6" key="1">
    <citation type="submission" date="2024-10" db="EMBL/GenBank/DDBJ databases">
        <authorList>
            <person name="Kim D."/>
        </authorList>
    </citation>
    <scope>NUCLEOTIDE SEQUENCE [LARGE SCALE GENOMIC DNA]</scope>
    <source>
        <strain evidence="5">Taebaek</strain>
    </source>
</reference>
<dbReference type="Proteomes" id="UP001620645">
    <property type="component" value="Unassembled WGS sequence"/>
</dbReference>
<dbReference type="SMART" id="SM00324">
    <property type="entry name" value="RhoGAP"/>
    <property type="match status" value="1"/>
</dbReference>
<protein>
    <recommendedName>
        <fullName evidence="4">Rho-GAP domain-containing protein</fullName>
    </recommendedName>
</protein>
<keyword evidence="1" id="KW-0343">GTPase activation</keyword>
<sequence>MFQQPHPSSSFVLCSSSSSLPSLADDQNTTAAFSAMNSPPDSLTPPSPTMANYANLRMVGDLCCTAPTTTASSSSNNDQRSSASASAVAADQHTVMMTSLGMANGRTSPTAPFSPLQVVNPCYRQVPMPSSSSASSCYTTSLNGHTQCQNDSQNHWHNLNMSQHRPAAENEQNERKQHNSSVFNIDSAHQNQPPNSVVVILPTITSPKLLQQKPKVLANKRTICVQTVGNGDCHQQKPVMNRPTIIPLNTDSLESVAEESLNDDRFLRVDSMNVAVLVINFFFSFASNFNNFYDWLHNASLSKLGELCEQFSPTVNDSNRWARRVRSVIRQFKDKAHLSSANPSSSVVSDVSPCPSPSKPSSLYGMPLSSIVPLTSDASPLPRFVYDIMEWLKCRAHTSDGIFRKSGASVRIKEISEACSALSADQPIPAHLLADSSPYDVADALKQYFASLSGSLMTEEISEIVVKMVSELPEQRHFVALHHCVLLLPTEHREALTQLLRFLGTVTRLSPRMTSLCMATCWMPTLFKMPGDNKMGKLMTPDNTKRSRSSKLTRRKTICTPVLDSLDAVKRLLMTMIDQWERLLYLPNALAKLVSEDKRWKVCHDLEMPIKNGQFDFSTELQYNFRQQLSRLKADYLSSGGWENRGLKRVFPDGSQLFTRTINDMVHLKVVSVQTAIAASPNLVLAAILHSRHLWDSQVKDCQRIGPSLQNLDIMRITYKSLLGDVPEKSTFLARCWLYSELNENSSIGLLVERSVVPRNVCRHNVEKHVSVYKSEFLVVPVCSGHSYVIHISRADFRGKCSDWYDKVYGPLLVQNLRRLRQFIQSQQNGCFRRGTIV</sequence>
<dbReference type="SUPFAM" id="SSF55961">
    <property type="entry name" value="Bet v1-like"/>
    <property type="match status" value="1"/>
</dbReference>
<dbReference type="EMBL" id="JBICCN010000357">
    <property type="protein sequence ID" value="KAL3074271.1"/>
    <property type="molecule type" value="Genomic_DNA"/>
</dbReference>
<evidence type="ECO:0000256" key="2">
    <source>
        <dbReference type="ARBA" id="ARBA00022553"/>
    </source>
</evidence>
<dbReference type="Gene3D" id="3.30.530.20">
    <property type="match status" value="1"/>
</dbReference>
<gene>
    <name evidence="5" type="ORF">niasHS_015101</name>
</gene>
<comment type="caution">
    <text evidence="5">The sequence shown here is derived from an EMBL/GenBank/DDBJ whole genome shotgun (WGS) entry which is preliminary data.</text>
</comment>
<proteinExistence type="predicted"/>
<dbReference type="InterPro" id="IPR008936">
    <property type="entry name" value="Rho_GTPase_activation_prot"/>
</dbReference>
<dbReference type="GO" id="GO:0005096">
    <property type="term" value="F:GTPase activator activity"/>
    <property type="evidence" value="ECO:0007669"/>
    <property type="project" value="UniProtKB-KW"/>
</dbReference>
<dbReference type="PANTHER" id="PTHR12659">
    <property type="entry name" value="RHO-TYPE GTPASE ACTIVATING PROTEIN"/>
    <property type="match status" value="1"/>
</dbReference>
<dbReference type="InterPro" id="IPR023393">
    <property type="entry name" value="START-like_dom_sf"/>
</dbReference>
<dbReference type="Pfam" id="PF01852">
    <property type="entry name" value="START"/>
    <property type="match status" value="1"/>
</dbReference>
<keyword evidence="2" id="KW-0597">Phosphoprotein</keyword>
<evidence type="ECO:0000256" key="3">
    <source>
        <dbReference type="SAM" id="MobiDB-lite"/>
    </source>
</evidence>
<dbReference type="Pfam" id="PF00620">
    <property type="entry name" value="RhoGAP"/>
    <property type="match status" value="1"/>
</dbReference>
<dbReference type="SUPFAM" id="SSF48350">
    <property type="entry name" value="GTPase activation domain, GAP"/>
    <property type="match status" value="1"/>
</dbReference>
<evidence type="ECO:0000256" key="1">
    <source>
        <dbReference type="ARBA" id="ARBA00022468"/>
    </source>
</evidence>
<dbReference type="AlphaFoldDB" id="A0ABD2I4R9"/>
<feature type="region of interest" description="Disordered" evidence="3">
    <location>
        <begin position="68"/>
        <end position="90"/>
    </location>
</feature>
<evidence type="ECO:0000313" key="6">
    <source>
        <dbReference type="Proteomes" id="UP001620645"/>
    </source>
</evidence>
<organism evidence="5 6">
    <name type="scientific">Heterodera schachtii</name>
    <name type="common">Sugarbeet cyst nematode worm</name>
    <name type="synonym">Tylenchus schachtii</name>
    <dbReference type="NCBI Taxonomy" id="97005"/>
    <lineage>
        <taxon>Eukaryota</taxon>
        <taxon>Metazoa</taxon>
        <taxon>Ecdysozoa</taxon>
        <taxon>Nematoda</taxon>
        <taxon>Chromadorea</taxon>
        <taxon>Rhabditida</taxon>
        <taxon>Tylenchina</taxon>
        <taxon>Tylenchomorpha</taxon>
        <taxon>Tylenchoidea</taxon>
        <taxon>Heteroderidae</taxon>
        <taxon>Heteroderinae</taxon>
        <taxon>Heterodera</taxon>
    </lineage>
</organism>
<accession>A0ABD2I4R9</accession>
<dbReference type="Gene3D" id="1.10.555.10">
    <property type="entry name" value="Rho GTPase activation protein"/>
    <property type="match status" value="1"/>
</dbReference>
<dbReference type="PROSITE" id="PS50238">
    <property type="entry name" value="RHOGAP"/>
    <property type="match status" value="1"/>
</dbReference>
<keyword evidence="6" id="KW-1185">Reference proteome</keyword>